<dbReference type="RefSeq" id="WP_125403892.1">
    <property type="nucleotide sequence ID" value="NZ_JBEHHI010000003.1"/>
</dbReference>
<name>A0ABV3XWV6_9RHOB</name>
<dbReference type="SUPFAM" id="SSF51197">
    <property type="entry name" value="Clavaminate synthase-like"/>
    <property type="match status" value="1"/>
</dbReference>
<gene>
    <name evidence="1" type="ORF">Ga0609869_002882</name>
</gene>
<keyword evidence="2" id="KW-1185">Reference proteome</keyword>
<accession>A0ABV3XWV6</accession>
<organism evidence="1 2">
    <name type="scientific">Rhodovulum iodosum</name>
    <dbReference type="NCBI Taxonomy" id="68291"/>
    <lineage>
        <taxon>Bacteria</taxon>
        <taxon>Pseudomonadati</taxon>
        <taxon>Pseudomonadota</taxon>
        <taxon>Alphaproteobacteria</taxon>
        <taxon>Rhodobacterales</taxon>
        <taxon>Paracoccaceae</taxon>
        <taxon>Rhodovulum</taxon>
    </lineage>
</organism>
<dbReference type="PANTHER" id="PTHR20883">
    <property type="entry name" value="PHYTANOYL-COA DIOXYGENASE DOMAIN CONTAINING 1"/>
    <property type="match status" value="1"/>
</dbReference>
<protein>
    <submittedName>
        <fullName evidence="1">Phytanoyl-CoA hydroxylase</fullName>
    </submittedName>
</protein>
<reference evidence="1 2" key="1">
    <citation type="submission" date="2024-06" db="EMBL/GenBank/DDBJ databases">
        <title>Genome of Rhodovulum iodosum, a marine photoferrotroph.</title>
        <authorList>
            <person name="Bianchini G."/>
            <person name="Nikeleit V."/>
            <person name="Kappler A."/>
            <person name="Bryce C."/>
            <person name="Sanchez-Baracaldo P."/>
        </authorList>
    </citation>
    <scope>NUCLEOTIDE SEQUENCE [LARGE SCALE GENOMIC DNA]</scope>
    <source>
        <strain evidence="1 2">UT/N1</strain>
    </source>
</reference>
<dbReference type="PANTHER" id="PTHR20883:SF14">
    <property type="entry name" value="PHYTANOYL-COA DIOXYGENASE"/>
    <property type="match status" value="1"/>
</dbReference>
<evidence type="ECO:0000313" key="1">
    <source>
        <dbReference type="EMBL" id="MEX5729529.1"/>
    </source>
</evidence>
<dbReference type="InterPro" id="IPR008775">
    <property type="entry name" value="Phytyl_CoA_dOase-like"/>
</dbReference>
<dbReference type="Pfam" id="PF05721">
    <property type="entry name" value="PhyH"/>
    <property type="match status" value="1"/>
</dbReference>
<evidence type="ECO:0000313" key="2">
    <source>
        <dbReference type="Proteomes" id="UP001560019"/>
    </source>
</evidence>
<dbReference type="EMBL" id="JBEHHI010000003">
    <property type="protein sequence ID" value="MEX5729529.1"/>
    <property type="molecule type" value="Genomic_DNA"/>
</dbReference>
<dbReference type="Gene3D" id="2.60.120.620">
    <property type="entry name" value="q2cbj1_9rhob like domain"/>
    <property type="match status" value="1"/>
</dbReference>
<comment type="caution">
    <text evidence="1">The sequence shown here is derived from an EMBL/GenBank/DDBJ whole genome shotgun (WGS) entry which is preliminary data.</text>
</comment>
<sequence>MTLFLSPDQIEEFSTTGVLVVDDVLPAATLAAVRAEYAGLLDRLYAGWQAEGRVPPAAAGADFFEKLLTAYAAGVDWFQPMDISLPGGEIAADTPFHFGPAVFDMLTAPRLLDLVEDLIGPEITANPIQHVRLKPPSRTLRATETTAHIMATDWHQDRAVAHEAGDRTTMVTVWLAITDASEDNGCLQVIPGKPRMYPHCPRRQTSIAEGCIDPALARPLPVKAGGAVIFHPLTPHASLDNVSDRFRCSFDIRYNVTGQPTGRAHFPDFVARSRAAPGAEFRDWQAWRDMWRAARARLSGQPHIPIHRWTGDSPACA</sequence>
<proteinExistence type="predicted"/>
<dbReference type="Proteomes" id="UP001560019">
    <property type="component" value="Unassembled WGS sequence"/>
</dbReference>